<organism evidence="10 11">
    <name type="scientific">Mobiluncus mulieris</name>
    <dbReference type="NCBI Taxonomy" id="2052"/>
    <lineage>
        <taxon>Bacteria</taxon>
        <taxon>Bacillati</taxon>
        <taxon>Actinomycetota</taxon>
        <taxon>Actinomycetes</taxon>
        <taxon>Actinomycetales</taxon>
        <taxon>Actinomycetaceae</taxon>
        <taxon>Mobiluncus</taxon>
    </lineage>
</organism>
<sequence>MKTLLRLVARPMLASVFFFDGLDALRSPDDHVERFKKIEPALEKLGFPPVLTSDARLLSRLAGFITVASALGLATGKYPRTCAALLAAVNFPVTAVNNPMWMAKTPGQRRNYTRGLVVGASLAGGLGMAILDDDDQPSKRMRREILRAAKVELAK</sequence>
<dbReference type="RefSeq" id="WP_004013205.1">
    <property type="nucleotide sequence ID" value="NZ_CAMPNB010000007.1"/>
</dbReference>
<reference evidence="12 13" key="3">
    <citation type="submission" date="2020-04" db="EMBL/GenBank/DDBJ databases">
        <title>Antimicrobial susceptibility and clonality of vaginal-derived multi-drug resistant Mobiluncus isolates in China.</title>
        <authorList>
            <person name="Zhang X."/>
        </authorList>
    </citation>
    <scope>NUCLEOTIDE SEQUENCE [LARGE SCALE GENOMIC DNA]</scope>
    <source>
        <strain evidence="9 12">12</strain>
        <strain evidence="7 13">13</strain>
        <strain evidence="8 14">7</strain>
    </source>
</reference>
<dbReference type="InterPro" id="IPR032808">
    <property type="entry name" value="DoxX"/>
</dbReference>
<evidence type="ECO:0000313" key="13">
    <source>
        <dbReference type="Proteomes" id="UP000578252"/>
    </source>
</evidence>
<name>A0A2X1RII5_9ACTO</name>
<evidence type="ECO:0000313" key="7">
    <source>
        <dbReference type="EMBL" id="NMW65150.1"/>
    </source>
</evidence>
<evidence type="ECO:0000256" key="5">
    <source>
        <dbReference type="SAM" id="Phobius"/>
    </source>
</evidence>
<dbReference type="OrthoDB" id="329282at2"/>
<evidence type="ECO:0000313" key="14">
    <source>
        <dbReference type="Proteomes" id="UP000582487"/>
    </source>
</evidence>
<comment type="caution">
    <text evidence="10">The sequence shown here is derived from an EMBL/GenBank/DDBJ whole genome shotgun (WGS) entry which is preliminary data.</text>
</comment>
<reference evidence="6 15" key="2">
    <citation type="submission" date="2019-08" db="EMBL/GenBank/DDBJ databases">
        <title>Comparison of rpoB and gyrB Sequences from Mobiluncus Species and Development of a Multiplex PCR Method for Clinical Detection of Mobiluncus curtisii and Mobiluncus mulieris.</title>
        <authorList>
            <person name="Yang L."/>
            <person name="Shen Y."/>
            <person name="Xu G."/>
            <person name="Shu L.-B."/>
            <person name="Hu J."/>
            <person name="Zhang R."/>
            <person name="Wang Y."/>
            <person name="Zhou H.-W."/>
            <person name="Zhang X."/>
        </authorList>
    </citation>
    <scope>NUCLEOTIDE SEQUENCE [LARGE SCALE GENOMIC DNA]</scope>
    <source>
        <strain evidence="6 15">M26</strain>
    </source>
</reference>
<evidence type="ECO:0000313" key="11">
    <source>
        <dbReference type="Proteomes" id="UP000255284"/>
    </source>
</evidence>
<dbReference type="Proteomes" id="UP000582487">
    <property type="component" value="Unassembled WGS sequence"/>
</dbReference>
<dbReference type="AlphaFoldDB" id="A0A2X1RII5"/>
<comment type="subcellular location">
    <subcellularLocation>
        <location evidence="1">Membrane</location>
        <topology evidence="1">Multi-pass membrane protein</topology>
    </subcellularLocation>
</comment>
<evidence type="ECO:0000313" key="6">
    <source>
        <dbReference type="EMBL" id="MCU9968518.1"/>
    </source>
</evidence>
<evidence type="ECO:0000313" key="12">
    <source>
        <dbReference type="Proteomes" id="UP000575397"/>
    </source>
</evidence>
<dbReference type="Proteomes" id="UP000578252">
    <property type="component" value="Unassembled WGS sequence"/>
</dbReference>
<keyword evidence="4 5" id="KW-0472">Membrane</keyword>
<feature type="transmembrane region" description="Helical" evidence="5">
    <location>
        <begin position="112"/>
        <end position="131"/>
    </location>
</feature>
<dbReference type="GeneID" id="61167165"/>
<evidence type="ECO:0000313" key="10">
    <source>
        <dbReference type="EMBL" id="STO16028.1"/>
    </source>
</evidence>
<evidence type="ECO:0000256" key="3">
    <source>
        <dbReference type="ARBA" id="ARBA00022989"/>
    </source>
</evidence>
<keyword evidence="3 5" id="KW-1133">Transmembrane helix</keyword>
<dbReference type="EMBL" id="JABCUS010000002">
    <property type="protein sequence ID" value="NMX02599.1"/>
    <property type="molecule type" value="Genomic_DNA"/>
</dbReference>
<evidence type="ECO:0000313" key="9">
    <source>
        <dbReference type="EMBL" id="NMX02599.1"/>
    </source>
</evidence>
<dbReference type="EMBL" id="JABCUV010000002">
    <property type="protein sequence ID" value="NMW92594.1"/>
    <property type="molecule type" value="Genomic_DNA"/>
</dbReference>
<dbReference type="EMBL" id="UGGQ01000006">
    <property type="protein sequence ID" value="STO16028.1"/>
    <property type="molecule type" value="Genomic_DNA"/>
</dbReference>
<proteinExistence type="predicted"/>
<evidence type="ECO:0000313" key="8">
    <source>
        <dbReference type="EMBL" id="NMW92594.1"/>
    </source>
</evidence>
<dbReference type="Proteomes" id="UP000575397">
    <property type="component" value="Unassembled WGS sequence"/>
</dbReference>
<reference evidence="10 11" key="1">
    <citation type="submission" date="2018-06" db="EMBL/GenBank/DDBJ databases">
        <authorList>
            <consortium name="Pathogen Informatics"/>
            <person name="Doyle S."/>
        </authorList>
    </citation>
    <scope>NUCLEOTIDE SEQUENCE [LARGE SCALE GENOMIC DNA]</scope>
    <source>
        <strain evidence="10 11">NCTC11819</strain>
    </source>
</reference>
<accession>A0A2X1RII5</accession>
<protein>
    <submittedName>
        <fullName evidence="6 10">DoxX</fullName>
    </submittedName>
</protein>
<evidence type="ECO:0000256" key="1">
    <source>
        <dbReference type="ARBA" id="ARBA00004141"/>
    </source>
</evidence>
<dbReference type="EMBL" id="VSZY01000004">
    <property type="protein sequence ID" value="MCU9968518.1"/>
    <property type="molecule type" value="Genomic_DNA"/>
</dbReference>
<gene>
    <name evidence="6" type="ORF">FYZ43_03670</name>
    <name evidence="8" type="ORF">HHJ74_02530</name>
    <name evidence="9" type="ORF">HHJ77_01275</name>
    <name evidence="7" type="ORF">HHJ78_06315</name>
    <name evidence="10" type="ORF">NCTC11819_00573</name>
</gene>
<evidence type="ECO:0000256" key="4">
    <source>
        <dbReference type="ARBA" id="ARBA00023136"/>
    </source>
</evidence>
<dbReference type="GO" id="GO:0016020">
    <property type="term" value="C:membrane"/>
    <property type="evidence" value="ECO:0007669"/>
    <property type="project" value="UniProtKB-SubCell"/>
</dbReference>
<dbReference type="Proteomes" id="UP001209486">
    <property type="component" value="Unassembled WGS sequence"/>
</dbReference>
<evidence type="ECO:0000256" key="2">
    <source>
        <dbReference type="ARBA" id="ARBA00022692"/>
    </source>
</evidence>
<evidence type="ECO:0000313" key="15">
    <source>
        <dbReference type="Proteomes" id="UP001209486"/>
    </source>
</evidence>
<keyword evidence="2 5" id="KW-0812">Transmembrane</keyword>
<dbReference type="Proteomes" id="UP000255284">
    <property type="component" value="Unassembled WGS sequence"/>
</dbReference>
<dbReference type="EMBL" id="JABCUR010000004">
    <property type="protein sequence ID" value="NMW65150.1"/>
    <property type="molecule type" value="Genomic_DNA"/>
</dbReference>
<dbReference type="Pfam" id="PF07681">
    <property type="entry name" value="DoxX"/>
    <property type="match status" value="1"/>
</dbReference>